<gene>
    <name evidence="1" type="ORF">GCM10009123_09760</name>
</gene>
<organism evidence="1 2">
    <name type="scientific">Kangiella japonica</name>
    <dbReference type="NCBI Taxonomy" id="647384"/>
    <lineage>
        <taxon>Bacteria</taxon>
        <taxon>Pseudomonadati</taxon>
        <taxon>Pseudomonadota</taxon>
        <taxon>Gammaproteobacteria</taxon>
        <taxon>Kangiellales</taxon>
        <taxon>Kangiellaceae</taxon>
        <taxon>Kangiella</taxon>
    </lineage>
</organism>
<dbReference type="Proteomes" id="UP001501221">
    <property type="component" value="Unassembled WGS sequence"/>
</dbReference>
<sequence length="124" mass="14225">MTDHQWKIFFETGSKFLINGSHSMAFSDSWCSWTTFDRLMASDCGYWTSGFPAKEDIGESYIKDSGVWGQPFHFEELAHIIIPKTFITTLGMKKSQNIASVSEELKKHQIPHSINDSILELKLY</sequence>
<keyword evidence="2" id="KW-1185">Reference proteome</keyword>
<evidence type="ECO:0000313" key="2">
    <source>
        <dbReference type="Proteomes" id="UP001501221"/>
    </source>
</evidence>
<name>A0ABN0SWV8_9GAMM</name>
<comment type="caution">
    <text evidence="1">The sequence shown here is derived from an EMBL/GenBank/DDBJ whole genome shotgun (WGS) entry which is preliminary data.</text>
</comment>
<evidence type="ECO:0000313" key="1">
    <source>
        <dbReference type="EMBL" id="GAA0204462.1"/>
    </source>
</evidence>
<accession>A0ABN0SWV8</accession>
<dbReference type="EMBL" id="BAAAFM010000003">
    <property type="protein sequence ID" value="GAA0204462.1"/>
    <property type="molecule type" value="Genomic_DNA"/>
</dbReference>
<reference evidence="1 2" key="1">
    <citation type="journal article" date="2019" name="Int. J. Syst. Evol. Microbiol.">
        <title>The Global Catalogue of Microorganisms (GCM) 10K type strain sequencing project: providing services to taxonomists for standard genome sequencing and annotation.</title>
        <authorList>
            <consortium name="The Broad Institute Genomics Platform"/>
            <consortium name="The Broad Institute Genome Sequencing Center for Infectious Disease"/>
            <person name="Wu L."/>
            <person name="Ma J."/>
        </authorList>
    </citation>
    <scope>NUCLEOTIDE SEQUENCE [LARGE SCALE GENOMIC DNA]</scope>
    <source>
        <strain evidence="1 2">JCM 16211</strain>
    </source>
</reference>
<dbReference type="RefSeq" id="WP_343987405.1">
    <property type="nucleotide sequence ID" value="NZ_BAAAFM010000003.1"/>
</dbReference>
<protein>
    <submittedName>
        <fullName evidence="1">Uncharacterized protein</fullName>
    </submittedName>
</protein>
<proteinExistence type="predicted"/>